<proteinExistence type="predicted"/>
<gene>
    <name evidence="1" type="ORF">LTRI10_LOCUS25762</name>
</gene>
<evidence type="ECO:0000313" key="1">
    <source>
        <dbReference type="EMBL" id="CAL1384569.1"/>
    </source>
</evidence>
<reference evidence="1 2" key="1">
    <citation type="submission" date="2024-04" db="EMBL/GenBank/DDBJ databases">
        <authorList>
            <person name="Fracassetti M."/>
        </authorList>
    </citation>
    <scope>NUCLEOTIDE SEQUENCE [LARGE SCALE GENOMIC DNA]</scope>
</reference>
<sequence length="112" mass="12820">MKPLSYFAGNPTMNSRDITNLGASTEAKYEGNSGRRRQDTLIQSCFIGQQRTVNGGVDGMYYYGTGQQHCHHQYVDFLLRNWSSVERLRTMLRNDRTYKNERISGGIGYGQK</sequence>
<dbReference type="EMBL" id="OZ034817">
    <property type="protein sequence ID" value="CAL1384569.1"/>
    <property type="molecule type" value="Genomic_DNA"/>
</dbReference>
<protein>
    <submittedName>
        <fullName evidence="1">Uncharacterized protein</fullName>
    </submittedName>
</protein>
<keyword evidence="2" id="KW-1185">Reference proteome</keyword>
<dbReference type="AlphaFoldDB" id="A0AAV2EFQ5"/>
<dbReference type="Proteomes" id="UP001497516">
    <property type="component" value="Chromosome 4"/>
</dbReference>
<organism evidence="1 2">
    <name type="scientific">Linum trigynum</name>
    <dbReference type="NCBI Taxonomy" id="586398"/>
    <lineage>
        <taxon>Eukaryota</taxon>
        <taxon>Viridiplantae</taxon>
        <taxon>Streptophyta</taxon>
        <taxon>Embryophyta</taxon>
        <taxon>Tracheophyta</taxon>
        <taxon>Spermatophyta</taxon>
        <taxon>Magnoliopsida</taxon>
        <taxon>eudicotyledons</taxon>
        <taxon>Gunneridae</taxon>
        <taxon>Pentapetalae</taxon>
        <taxon>rosids</taxon>
        <taxon>fabids</taxon>
        <taxon>Malpighiales</taxon>
        <taxon>Linaceae</taxon>
        <taxon>Linum</taxon>
    </lineage>
</organism>
<accession>A0AAV2EFQ5</accession>
<name>A0AAV2EFQ5_9ROSI</name>
<evidence type="ECO:0000313" key="2">
    <source>
        <dbReference type="Proteomes" id="UP001497516"/>
    </source>
</evidence>